<name>A0A2H9T7Z0_9ZZZZ</name>
<evidence type="ECO:0000256" key="1">
    <source>
        <dbReference type="ARBA" id="ARBA00023063"/>
    </source>
</evidence>
<keyword evidence="1" id="KW-0534">Nitrate assimilation</keyword>
<dbReference type="AlphaFoldDB" id="A0A2H9T7Z0"/>
<dbReference type="Pfam" id="PF02613">
    <property type="entry name" value="Nitrate_red_del"/>
    <property type="match status" value="1"/>
</dbReference>
<dbReference type="NCBIfam" id="TIGR00684">
    <property type="entry name" value="narJ"/>
    <property type="match status" value="1"/>
</dbReference>
<gene>
    <name evidence="2" type="primary">narJ</name>
    <name evidence="2" type="ORF">CI610_01677</name>
</gene>
<dbReference type="SUPFAM" id="SSF89155">
    <property type="entry name" value="TorD-like"/>
    <property type="match status" value="1"/>
</dbReference>
<dbReference type="InterPro" id="IPR036411">
    <property type="entry name" value="TorD-like_sf"/>
</dbReference>
<reference evidence="2" key="1">
    <citation type="journal article" date="2017" name="Appl. Environ. Microbiol.">
        <title>Molecular characterization of an Endozoicomonas-like organism causing infection in king scallop Pecten maximus L.</title>
        <authorList>
            <person name="Cano I."/>
            <person name="van Aerle R."/>
            <person name="Ross S."/>
            <person name="Verner-Jeffreys D.W."/>
            <person name="Paley R.K."/>
            <person name="Rimmer G."/>
            <person name="Ryder D."/>
            <person name="Hooper P."/>
            <person name="Stone D."/>
            <person name="Feist S.W."/>
        </authorList>
    </citation>
    <scope>NUCLEOTIDE SEQUENCE</scope>
</reference>
<proteinExistence type="predicted"/>
<dbReference type="PANTHER" id="PTHR43680">
    <property type="entry name" value="NITRATE REDUCTASE MOLYBDENUM COFACTOR ASSEMBLY CHAPERONE"/>
    <property type="match status" value="1"/>
</dbReference>
<organism evidence="2">
    <name type="scientific">invertebrate metagenome</name>
    <dbReference type="NCBI Taxonomy" id="1711999"/>
    <lineage>
        <taxon>unclassified sequences</taxon>
        <taxon>metagenomes</taxon>
        <taxon>organismal metagenomes</taxon>
    </lineage>
</organism>
<dbReference type="GO" id="GO:0042128">
    <property type="term" value="P:nitrate assimilation"/>
    <property type="evidence" value="ECO:0007669"/>
    <property type="project" value="UniProtKB-KW"/>
</dbReference>
<sequence length="232" mass="26720">MECLALISFFMDYPDRSLWSDKNELLTSIASLSTLSDSQKNRLYDFYQALTEKSLLDRQADYTDLFDRGKSLSLLIFEHVHGESRERGQAMVNLIEQYKRSGLAIKEKELPDYLPVYLEYLSAQDKQCAKNGLKDISSILIILGARLHARESVYVILFEILLEISDTGKTITDFSRQIKDEKKDNTPEALDAVWEEEQVKFTHSGSCTTAQEIAHRKRFINTVHSQYIHLNS</sequence>
<comment type="caution">
    <text evidence="2">The sequence shown here is derived from an EMBL/GenBank/DDBJ whole genome shotgun (WGS) entry which is preliminary data.</text>
</comment>
<protein>
    <submittedName>
        <fullName evidence="2">Nitrate reductase molybdenum cofactor assembly chaperone NarJ</fullName>
    </submittedName>
</protein>
<dbReference type="Gene3D" id="1.10.3480.10">
    <property type="entry name" value="TorD-like"/>
    <property type="match status" value="1"/>
</dbReference>
<dbReference type="GO" id="GO:0051131">
    <property type="term" value="P:chaperone-mediated protein complex assembly"/>
    <property type="evidence" value="ECO:0007669"/>
    <property type="project" value="InterPro"/>
</dbReference>
<dbReference type="EMBL" id="NSIT01000075">
    <property type="protein sequence ID" value="PJE79355.1"/>
    <property type="molecule type" value="Genomic_DNA"/>
</dbReference>
<dbReference type="InterPro" id="IPR020945">
    <property type="entry name" value="DMSO/NO3_reduct_chaperone"/>
</dbReference>
<dbReference type="GO" id="GO:0016530">
    <property type="term" value="F:metallochaperone activity"/>
    <property type="evidence" value="ECO:0007669"/>
    <property type="project" value="TreeGrafter"/>
</dbReference>
<accession>A0A2H9T7Z0</accession>
<dbReference type="InterPro" id="IPR003765">
    <property type="entry name" value="NO3_reductase_chaperone_NarJ"/>
</dbReference>
<evidence type="ECO:0000313" key="2">
    <source>
        <dbReference type="EMBL" id="PJE79355.1"/>
    </source>
</evidence>
<dbReference type="GO" id="GO:0051082">
    <property type="term" value="F:unfolded protein binding"/>
    <property type="evidence" value="ECO:0007669"/>
    <property type="project" value="InterPro"/>
</dbReference>
<dbReference type="PANTHER" id="PTHR43680:SF2">
    <property type="entry name" value="NITRATE REDUCTASE MOLYBDENUM COFACTOR ASSEMBLY CHAPERONE NARJ"/>
    <property type="match status" value="1"/>
</dbReference>